<evidence type="ECO:0000313" key="5">
    <source>
        <dbReference type="Proteomes" id="UP000614047"/>
    </source>
</evidence>
<keyword evidence="2" id="KW-0812">Transmembrane</keyword>
<feature type="domain" description="LysM" evidence="3">
    <location>
        <begin position="73"/>
        <end position="122"/>
    </location>
</feature>
<name>A0A931GSX6_9ACTN</name>
<evidence type="ECO:0000256" key="1">
    <source>
        <dbReference type="SAM" id="MobiDB-lite"/>
    </source>
</evidence>
<dbReference type="Gene3D" id="3.10.350.10">
    <property type="entry name" value="LysM domain"/>
    <property type="match status" value="1"/>
</dbReference>
<dbReference type="CDD" id="cd00118">
    <property type="entry name" value="LysM"/>
    <property type="match status" value="1"/>
</dbReference>
<dbReference type="SUPFAM" id="SSF54106">
    <property type="entry name" value="LysM domain"/>
    <property type="match status" value="1"/>
</dbReference>
<dbReference type="AlphaFoldDB" id="A0A931GSX6"/>
<evidence type="ECO:0000259" key="3">
    <source>
        <dbReference type="PROSITE" id="PS51782"/>
    </source>
</evidence>
<dbReference type="Proteomes" id="UP000614047">
    <property type="component" value="Unassembled WGS sequence"/>
</dbReference>
<feature type="region of interest" description="Disordered" evidence="1">
    <location>
        <begin position="1"/>
        <end position="22"/>
    </location>
</feature>
<comment type="caution">
    <text evidence="4">The sequence shown here is derived from an EMBL/GenBank/DDBJ whole genome shotgun (WGS) entry which is preliminary data.</text>
</comment>
<proteinExistence type="predicted"/>
<protein>
    <submittedName>
        <fullName evidence="4">LysM repeat protein</fullName>
    </submittedName>
</protein>
<accession>A0A931GSX6</accession>
<dbReference type="EMBL" id="JADOUA010000001">
    <property type="protein sequence ID" value="MBG6091339.1"/>
    <property type="molecule type" value="Genomic_DNA"/>
</dbReference>
<feature type="transmembrane region" description="Helical" evidence="2">
    <location>
        <begin position="31"/>
        <end position="53"/>
    </location>
</feature>
<dbReference type="InterPro" id="IPR018392">
    <property type="entry name" value="LysM"/>
</dbReference>
<dbReference type="RefSeq" id="WP_197013664.1">
    <property type="nucleotide sequence ID" value="NZ_BAABES010000001.1"/>
</dbReference>
<keyword evidence="2" id="KW-1133">Transmembrane helix</keyword>
<evidence type="ECO:0000256" key="2">
    <source>
        <dbReference type="SAM" id="Phobius"/>
    </source>
</evidence>
<dbReference type="SMART" id="SM00257">
    <property type="entry name" value="LysM"/>
    <property type="match status" value="1"/>
</dbReference>
<keyword evidence="5" id="KW-1185">Reference proteome</keyword>
<dbReference type="PROSITE" id="PS51782">
    <property type="entry name" value="LYSM"/>
    <property type="match status" value="1"/>
</dbReference>
<evidence type="ECO:0000313" key="4">
    <source>
        <dbReference type="EMBL" id="MBG6091339.1"/>
    </source>
</evidence>
<gene>
    <name evidence="4" type="ORF">IW256_005452</name>
</gene>
<dbReference type="Pfam" id="PF01476">
    <property type="entry name" value="LysM"/>
    <property type="match status" value="1"/>
</dbReference>
<keyword evidence="2" id="KW-0472">Membrane</keyword>
<sequence>MAVTPDGTLGRAGSGTHGAAPPLRLTRRGRAVVVSFIAGLLLVLLWLTAGLGASAGDKEDATPPAATPAARVKTVVVEPGETLWEIATRDDPDGDPRITVQRIADLNGLSDSIVQPGQRLRMPAR</sequence>
<dbReference type="InterPro" id="IPR036779">
    <property type="entry name" value="LysM_dom_sf"/>
</dbReference>
<reference evidence="4" key="1">
    <citation type="submission" date="2020-11" db="EMBL/GenBank/DDBJ databases">
        <title>Sequencing the genomes of 1000 actinobacteria strains.</title>
        <authorList>
            <person name="Klenk H.-P."/>
        </authorList>
    </citation>
    <scope>NUCLEOTIDE SEQUENCE</scope>
    <source>
        <strain evidence="4">DSM 43175</strain>
    </source>
</reference>
<organism evidence="4 5">
    <name type="scientific">Actinomadura viridis</name>
    <dbReference type="NCBI Taxonomy" id="58110"/>
    <lineage>
        <taxon>Bacteria</taxon>
        <taxon>Bacillati</taxon>
        <taxon>Actinomycetota</taxon>
        <taxon>Actinomycetes</taxon>
        <taxon>Streptosporangiales</taxon>
        <taxon>Thermomonosporaceae</taxon>
        <taxon>Actinomadura</taxon>
    </lineage>
</organism>